<dbReference type="RefSeq" id="WP_091339819.1">
    <property type="nucleotide sequence ID" value="NZ_FNRM01000002.1"/>
</dbReference>
<protein>
    <recommendedName>
        <fullName evidence="3">Peptidase MA superfamily protein</fullName>
    </recommendedName>
</protein>
<keyword evidence="2" id="KW-1185">Reference proteome</keyword>
<dbReference type="AlphaFoldDB" id="A0A1H3Z8V6"/>
<sequence>MLRKCLLALGVSVLLGMLSGTFLQRHALACELLPVLDYQQLRSSVYAEPGMSAEQAALLTGLLELAFDRIEALYGTPVSAPRFIITSNAESALAWGANETASMHRLPWRSCIVIGPKGQNVDVVAHEWLHAEIQQRVGFMRLLKEIPVWFDEGAALTVDHRAPFLPENIELTAAEVHDVTKRASARAFFSGDIRSHYQAARLAVEPLIVPEQFYADLGRIAAGESFAQVFLSEQQ</sequence>
<evidence type="ECO:0000313" key="2">
    <source>
        <dbReference type="Proteomes" id="UP000198773"/>
    </source>
</evidence>
<dbReference type="EMBL" id="FNRM01000002">
    <property type="protein sequence ID" value="SEA19958.1"/>
    <property type="molecule type" value="Genomic_DNA"/>
</dbReference>
<gene>
    <name evidence="1" type="ORF">SAMN04488051_10270</name>
</gene>
<dbReference type="Proteomes" id="UP000198773">
    <property type="component" value="Unassembled WGS sequence"/>
</dbReference>
<evidence type="ECO:0008006" key="3">
    <source>
        <dbReference type="Google" id="ProtNLM"/>
    </source>
</evidence>
<name>A0A1H3Z8V6_ALKAM</name>
<accession>A0A1H3Z8V6</accession>
<dbReference type="OrthoDB" id="43895at2"/>
<organism evidence="1 2">
    <name type="scientific">Alkalimonas amylolytica</name>
    <dbReference type="NCBI Taxonomy" id="152573"/>
    <lineage>
        <taxon>Bacteria</taxon>
        <taxon>Pseudomonadati</taxon>
        <taxon>Pseudomonadota</taxon>
        <taxon>Gammaproteobacteria</taxon>
        <taxon>Alkalimonas</taxon>
    </lineage>
</organism>
<dbReference type="STRING" id="152573.SAMN04488051_10270"/>
<reference evidence="1 2" key="1">
    <citation type="submission" date="2016-10" db="EMBL/GenBank/DDBJ databases">
        <authorList>
            <person name="de Groot N.N."/>
        </authorList>
    </citation>
    <scope>NUCLEOTIDE SEQUENCE [LARGE SCALE GENOMIC DNA]</scope>
    <source>
        <strain evidence="1 2">CGMCC 1.3430</strain>
    </source>
</reference>
<proteinExistence type="predicted"/>
<evidence type="ECO:0000313" key="1">
    <source>
        <dbReference type="EMBL" id="SEA19958.1"/>
    </source>
</evidence>